<evidence type="ECO:0000256" key="1">
    <source>
        <dbReference type="SAM" id="MobiDB-lite"/>
    </source>
</evidence>
<sequence>MSGKDVVRAPRSASPSKERVSPSAAATVSEEFCRRSGRGEEVMTRVAGSSHSKHSCTCPHRRKPGSFVAEEACLRRNKRVDKSNGAVTISWCRGSRDTLLLLSERETDRPTGRGLSRVIALLFRSVRVMHLFRESMTASLALRPVSLCPGHCAAPPLCPSLHCNVTSRAVPSNPLLLIAHDSLCRTVPS</sequence>
<comment type="caution">
    <text evidence="2">The sequence shown here is derived from an EMBL/GenBank/DDBJ whole genome shotgun (WGS) entry which is preliminary data.</text>
</comment>
<protein>
    <submittedName>
        <fullName evidence="2">(African queen) hypothetical protein</fullName>
    </submittedName>
</protein>
<dbReference type="AlphaFoldDB" id="A0A8J2R7W2"/>
<gene>
    <name evidence="2" type="ORF">DCHRY22_LOCUS15499</name>
</gene>
<evidence type="ECO:0000313" key="3">
    <source>
        <dbReference type="Proteomes" id="UP000789524"/>
    </source>
</evidence>
<name>A0A8J2R7W2_9NEOP</name>
<dbReference type="Proteomes" id="UP000789524">
    <property type="component" value="Unassembled WGS sequence"/>
</dbReference>
<accession>A0A8J2R7W2</accession>
<reference evidence="2" key="1">
    <citation type="submission" date="2021-09" db="EMBL/GenBank/DDBJ databases">
        <authorList>
            <person name="Martin H S."/>
        </authorList>
    </citation>
    <scope>NUCLEOTIDE SEQUENCE</scope>
</reference>
<feature type="region of interest" description="Disordered" evidence="1">
    <location>
        <begin position="1"/>
        <end position="30"/>
    </location>
</feature>
<organism evidence="2 3">
    <name type="scientific">Danaus chrysippus</name>
    <name type="common">African queen</name>
    <dbReference type="NCBI Taxonomy" id="151541"/>
    <lineage>
        <taxon>Eukaryota</taxon>
        <taxon>Metazoa</taxon>
        <taxon>Ecdysozoa</taxon>
        <taxon>Arthropoda</taxon>
        <taxon>Hexapoda</taxon>
        <taxon>Insecta</taxon>
        <taxon>Pterygota</taxon>
        <taxon>Neoptera</taxon>
        <taxon>Endopterygota</taxon>
        <taxon>Lepidoptera</taxon>
        <taxon>Glossata</taxon>
        <taxon>Ditrysia</taxon>
        <taxon>Papilionoidea</taxon>
        <taxon>Nymphalidae</taxon>
        <taxon>Danainae</taxon>
        <taxon>Danaini</taxon>
        <taxon>Danaina</taxon>
        <taxon>Danaus</taxon>
        <taxon>Anosia</taxon>
    </lineage>
</organism>
<dbReference type="EMBL" id="CAKASE010000083">
    <property type="protein sequence ID" value="CAG9585006.1"/>
    <property type="molecule type" value="Genomic_DNA"/>
</dbReference>
<keyword evidence="3" id="KW-1185">Reference proteome</keyword>
<evidence type="ECO:0000313" key="2">
    <source>
        <dbReference type="EMBL" id="CAG9585006.1"/>
    </source>
</evidence>
<proteinExistence type="predicted"/>